<dbReference type="KEGG" id="mtua:CSH63_04400"/>
<dbReference type="EMBL" id="CP024087">
    <property type="protein sequence ID" value="AYF26714.1"/>
    <property type="molecule type" value="Genomic_DNA"/>
</dbReference>
<reference evidence="2 3" key="1">
    <citation type="submission" date="2017-10" db="EMBL/GenBank/DDBJ databases">
        <title>Integration of genomic and chemical information greatly accelerates assignment of the full stereostructure of myelolactone, a potent inhibitor of myeloma from a marine-derived Micromonospora.</title>
        <authorList>
            <person name="Kim M.C."/>
            <person name="Machado H."/>
            <person name="Jensen P.R."/>
            <person name="Fenical W."/>
        </authorList>
    </citation>
    <scope>NUCLEOTIDE SEQUENCE [LARGE SCALE GENOMIC DNA]</scope>
    <source>
        <strain evidence="2 3">CNY-010</strain>
    </source>
</reference>
<keyword evidence="2" id="KW-0808">Transferase</keyword>
<evidence type="ECO:0000313" key="3">
    <source>
        <dbReference type="Proteomes" id="UP000267804"/>
    </source>
</evidence>
<dbReference type="InterPro" id="IPR016181">
    <property type="entry name" value="Acyl_CoA_acyltransferase"/>
</dbReference>
<feature type="region of interest" description="Disordered" evidence="1">
    <location>
        <begin position="202"/>
        <end position="223"/>
    </location>
</feature>
<evidence type="ECO:0000313" key="2">
    <source>
        <dbReference type="EMBL" id="AYF26714.1"/>
    </source>
</evidence>
<name>A0A386WJ17_9ACTN</name>
<protein>
    <submittedName>
        <fullName evidence="2">GNAT family N-acetyltransferase</fullName>
    </submittedName>
</protein>
<sequence length="223" mass="24749">MPHHIRAARWREQDIVATVIAEALQPTPIAAWLIPDQEQRGRVLADVAAIWVEHAMLYGDVHVTSDLTAATVCFHQYGPVPPPADYATRLATAAGPHAERFRLLDDITDSRQPTTAHYHLALLAVRPTHQRTGRGRALTEHLRCRLDLIELPCWTLTLPAGQHLLAQAGYEADHAIARPAEDVTIQPMFRRPGQRDRTATAVLRPSGWPPSRPPSLTRNHGCA</sequence>
<organism evidence="2 3">
    <name type="scientific">Micromonospora tulbaghiae</name>
    <dbReference type="NCBI Taxonomy" id="479978"/>
    <lineage>
        <taxon>Bacteria</taxon>
        <taxon>Bacillati</taxon>
        <taxon>Actinomycetota</taxon>
        <taxon>Actinomycetes</taxon>
        <taxon>Micromonosporales</taxon>
        <taxon>Micromonosporaceae</taxon>
        <taxon>Micromonospora</taxon>
    </lineage>
</organism>
<dbReference type="GO" id="GO:0016740">
    <property type="term" value="F:transferase activity"/>
    <property type="evidence" value="ECO:0007669"/>
    <property type="project" value="UniProtKB-KW"/>
</dbReference>
<dbReference type="SUPFAM" id="SSF55729">
    <property type="entry name" value="Acyl-CoA N-acyltransferases (Nat)"/>
    <property type="match status" value="1"/>
</dbReference>
<dbReference type="Proteomes" id="UP000267804">
    <property type="component" value="Chromosome"/>
</dbReference>
<gene>
    <name evidence="2" type="ORF">CSH63_04400</name>
</gene>
<evidence type="ECO:0000256" key="1">
    <source>
        <dbReference type="SAM" id="MobiDB-lite"/>
    </source>
</evidence>
<accession>A0A386WJ17</accession>
<dbReference type="RefSeq" id="WP_120569140.1">
    <property type="nucleotide sequence ID" value="NZ_CP024087.1"/>
</dbReference>
<dbReference type="AlphaFoldDB" id="A0A386WJ17"/>
<dbReference type="Gene3D" id="3.40.630.30">
    <property type="match status" value="1"/>
</dbReference>
<proteinExistence type="predicted"/>